<organism evidence="2 3">
    <name type="scientific">Aspergillus taichungensis</name>
    <dbReference type="NCBI Taxonomy" id="482145"/>
    <lineage>
        <taxon>Eukaryota</taxon>
        <taxon>Fungi</taxon>
        <taxon>Dikarya</taxon>
        <taxon>Ascomycota</taxon>
        <taxon>Pezizomycotina</taxon>
        <taxon>Eurotiomycetes</taxon>
        <taxon>Eurotiomycetidae</taxon>
        <taxon>Eurotiales</taxon>
        <taxon>Aspergillaceae</taxon>
        <taxon>Aspergillus</taxon>
        <taxon>Aspergillus subgen. Circumdati</taxon>
    </lineage>
</organism>
<dbReference type="OrthoDB" id="4157208at2759"/>
<dbReference type="AlphaFoldDB" id="A0A2J5I7P5"/>
<gene>
    <name evidence="2" type="ORF">BDW42DRAFT_190586</name>
</gene>
<feature type="region of interest" description="Disordered" evidence="1">
    <location>
        <begin position="39"/>
        <end position="94"/>
    </location>
</feature>
<dbReference type="EMBL" id="KZ559502">
    <property type="protein sequence ID" value="PLN85823.1"/>
    <property type="molecule type" value="Genomic_DNA"/>
</dbReference>
<evidence type="ECO:0000313" key="3">
    <source>
        <dbReference type="Proteomes" id="UP000235023"/>
    </source>
</evidence>
<name>A0A2J5I7P5_9EURO</name>
<protein>
    <submittedName>
        <fullName evidence="2">Uncharacterized protein</fullName>
    </submittedName>
</protein>
<keyword evidence="3" id="KW-1185">Reference proteome</keyword>
<sequence length="123" mass="12307">MTDRPLPAAQSPALAAAAAAAAAEAAPFALTNPQAAVRAASTTMAGPSQALDAHAQQQQQQQQPADPAVQQAGNHVPATAVEASGPGGPTATAPFLRDFSLVAEAAKRAQVSVMTRDLESVTL</sequence>
<evidence type="ECO:0000256" key="1">
    <source>
        <dbReference type="SAM" id="MobiDB-lite"/>
    </source>
</evidence>
<feature type="compositionally biased region" description="Low complexity" evidence="1">
    <location>
        <begin position="49"/>
        <end position="72"/>
    </location>
</feature>
<evidence type="ECO:0000313" key="2">
    <source>
        <dbReference type="EMBL" id="PLN85823.1"/>
    </source>
</evidence>
<dbReference type="Proteomes" id="UP000235023">
    <property type="component" value="Unassembled WGS sequence"/>
</dbReference>
<reference evidence="3" key="1">
    <citation type="submission" date="2017-12" db="EMBL/GenBank/DDBJ databases">
        <authorList>
            <consortium name="DOE Joint Genome Institute"/>
            <person name="Mondo S.J."/>
            <person name="Kjaerbolling I."/>
            <person name="Vesth T.C."/>
            <person name="Frisvad J.C."/>
            <person name="Nybo J.L."/>
            <person name="Theobald S."/>
            <person name="Kuo A."/>
            <person name="Bowyer P."/>
            <person name="Matsuda Y."/>
            <person name="Lyhne E.K."/>
            <person name="Kogle M.E."/>
            <person name="Clum A."/>
            <person name="Lipzen A."/>
            <person name="Salamov A."/>
            <person name="Ngan C.Y."/>
            <person name="Daum C."/>
            <person name="Chiniquy J."/>
            <person name="Barry K."/>
            <person name="LaButti K."/>
            <person name="Haridas S."/>
            <person name="Simmons B.A."/>
            <person name="Magnuson J.K."/>
            <person name="Mortensen U.H."/>
            <person name="Larsen T.O."/>
            <person name="Grigoriev I.V."/>
            <person name="Baker S.E."/>
            <person name="Andersen M.R."/>
            <person name="Nordberg H.P."/>
            <person name="Cantor M.N."/>
            <person name="Hua S.X."/>
        </authorList>
    </citation>
    <scope>NUCLEOTIDE SEQUENCE [LARGE SCALE GENOMIC DNA]</scope>
    <source>
        <strain evidence="3">IBT 19404</strain>
    </source>
</reference>
<accession>A0A2J5I7P5</accession>
<proteinExistence type="predicted"/>